<evidence type="ECO:0000256" key="5">
    <source>
        <dbReference type="ARBA" id="ARBA00011270"/>
    </source>
</evidence>
<dbReference type="RefSeq" id="WP_198733498.1">
    <property type="nucleotide sequence ID" value="NZ_JAEINH010000005.1"/>
</dbReference>
<evidence type="ECO:0000313" key="15">
    <source>
        <dbReference type="Proteomes" id="UP000602087"/>
    </source>
</evidence>
<dbReference type="Proteomes" id="UP000602087">
    <property type="component" value="Unassembled WGS sequence"/>
</dbReference>
<dbReference type="PANTHER" id="PTHR48077">
    <property type="entry name" value="TRYPTOPHAN SYNTHASE-RELATED"/>
    <property type="match status" value="1"/>
</dbReference>
<dbReference type="PIRSF" id="PIRSF001413">
    <property type="entry name" value="Trp_syn_beta"/>
    <property type="match status" value="1"/>
</dbReference>
<comment type="caution">
    <text evidence="14">The sequence shown here is derived from an EMBL/GenBank/DDBJ whole genome shotgun (WGS) entry which is preliminary data.</text>
</comment>
<organism evidence="14 15">
    <name type="scientific">Sanguibacter suaedae</name>
    <dbReference type="NCBI Taxonomy" id="2795737"/>
    <lineage>
        <taxon>Bacteria</taxon>
        <taxon>Bacillati</taxon>
        <taxon>Actinomycetota</taxon>
        <taxon>Actinomycetes</taxon>
        <taxon>Micrococcales</taxon>
        <taxon>Sanguibacteraceae</taxon>
        <taxon>Sanguibacter</taxon>
    </lineage>
</organism>
<comment type="subunit">
    <text evidence="5 12">Tetramer of two alpha and two beta chains.</text>
</comment>
<evidence type="ECO:0000313" key="14">
    <source>
        <dbReference type="EMBL" id="MBI9114933.1"/>
    </source>
</evidence>
<evidence type="ECO:0000256" key="2">
    <source>
        <dbReference type="ARBA" id="ARBA00002786"/>
    </source>
</evidence>
<dbReference type="PANTHER" id="PTHR48077:SF3">
    <property type="entry name" value="TRYPTOPHAN SYNTHASE"/>
    <property type="match status" value="1"/>
</dbReference>
<evidence type="ECO:0000256" key="3">
    <source>
        <dbReference type="ARBA" id="ARBA00004733"/>
    </source>
</evidence>
<dbReference type="GO" id="GO:0004834">
    <property type="term" value="F:tryptophan synthase activity"/>
    <property type="evidence" value="ECO:0007669"/>
    <property type="project" value="UniProtKB-UniRule"/>
</dbReference>
<dbReference type="HAMAP" id="MF_00133">
    <property type="entry name" value="Trp_synth_beta"/>
    <property type="match status" value="1"/>
</dbReference>
<dbReference type="FunFam" id="3.40.50.1100:FF:000004">
    <property type="entry name" value="Tryptophan synthase beta chain"/>
    <property type="match status" value="1"/>
</dbReference>
<evidence type="ECO:0000256" key="6">
    <source>
        <dbReference type="ARBA" id="ARBA00022605"/>
    </source>
</evidence>
<dbReference type="Pfam" id="PF00291">
    <property type="entry name" value="PALP"/>
    <property type="match status" value="1"/>
</dbReference>
<proteinExistence type="inferred from homology"/>
<comment type="pathway">
    <text evidence="3 12">Amino-acid biosynthesis; L-tryptophan biosynthesis; L-tryptophan from chorismate: step 5/5.</text>
</comment>
<keyword evidence="15" id="KW-1185">Reference proteome</keyword>
<keyword evidence="8 12" id="KW-0663">Pyridoxal phosphate</keyword>
<evidence type="ECO:0000259" key="13">
    <source>
        <dbReference type="Pfam" id="PF00291"/>
    </source>
</evidence>
<name>A0A934I486_9MICO</name>
<keyword evidence="7 12" id="KW-0822">Tryptophan biosynthesis</keyword>
<evidence type="ECO:0000256" key="4">
    <source>
        <dbReference type="ARBA" id="ARBA00009982"/>
    </source>
</evidence>
<dbReference type="InterPro" id="IPR036052">
    <property type="entry name" value="TrpB-like_PALP_sf"/>
</dbReference>
<dbReference type="InterPro" id="IPR006653">
    <property type="entry name" value="Trp_synth_b_CS"/>
</dbReference>
<comment type="similarity">
    <text evidence="4 12">Belongs to the TrpB family.</text>
</comment>
<evidence type="ECO:0000256" key="10">
    <source>
        <dbReference type="ARBA" id="ARBA00023239"/>
    </source>
</evidence>
<evidence type="ECO:0000256" key="11">
    <source>
        <dbReference type="ARBA" id="ARBA00049047"/>
    </source>
</evidence>
<dbReference type="Gene3D" id="3.40.50.1100">
    <property type="match status" value="2"/>
</dbReference>
<gene>
    <name evidence="12 14" type="primary">trpB</name>
    <name evidence="14" type="ORF">JAV76_07900</name>
</gene>
<dbReference type="CDD" id="cd06446">
    <property type="entry name" value="Trp-synth_B"/>
    <property type="match status" value="1"/>
</dbReference>
<keyword evidence="10 12" id="KW-0456">Lyase</keyword>
<protein>
    <recommendedName>
        <fullName evidence="12">Tryptophan synthase beta chain</fullName>
        <ecNumber evidence="12">4.2.1.20</ecNumber>
    </recommendedName>
</protein>
<sequence>MPESLQNLQGPYFGEFGGRYVPEALIAALDELDTEYQRAVADPGFATQLADLHRSYSGRPSIITEVPRFAAHAGGTRVFLKREDLNHTGSHKINNVLGQALLTKRIGKKRVIAETGAGQHGVATATAAALFDLECVVYMGEEDTQRQALNVARMRLLGAEVVPVTTGSRTLKDAINEALRDWVTNVDSTNYVFGTAAGPHPFPAMVRDFQRIIGVEARQQMLDLVGRLPDVVAACVGGGSNAIGIFDAFLDDEAVRLVGLEAGGDGVSTGRHASSITGGVPGVLHGARSYLLQDEDGQTKESHSISAGLDYPGVGPEHSYLSSIGRAEYRPVTDSEAMEALRLLSRTEGIIPAIESAHALAGAMRLGREAQEAGREEIILVNLSGRGDKDVATAARWFELVDAGADLGAEGVDA</sequence>
<dbReference type="InterPro" id="IPR023026">
    <property type="entry name" value="Trp_synth_beta/beta-like"/>
</dbReference>
<accession>A0A934I486</accession>
<dbReference type="NCBIfam" id="TIGR00263">
    <property type="entry name" value="trpB"/>
    <property type="match status" value="1"/>
</dbReference>
<evidence type="ECO:0000256" key="12">
    <source>
        <dbReference type="HAMAP-Rule" id="MF_00133"/>
    </source>
</evidence>
<dbReference type="InterPro" id="IPR001926">
    <property type="entry name" value="TrpB-like_PALP"/>
</dbReference>
<dbReference type="GO" id="GO:0005737">
    <property type="term" value="C:cytoplasm"/>
    <property type="evidence" value="ECO:0007669"/>
    <property type="project" value="TreeGrafter"/>
</dbReference>
<feature type="domain" description="Tryptophan synthase beta chain-like PALP" evidence="13">
    <location>
        <begin position="59"/>
        <end position="385"/>
    </location>
</feature>
<feature type="modified residue" description="N6-(pyridoxal phosphate)lysine" evidence="12">
    <location>
        <position position="92"/>
    </location>
</feature>
<evidence type="ECO:0000256" key="8">
    <source>
        <dbReference type="ARBA" id="ARBA00022898"/>
    </source>
</evidence>
<keyword evidence="9 12" id="KW-0057">Aromatic amino acid biosynthesis</keyword>
<comment type="catalytic activity">
    <reaction evidence="11 12">
        <text>(1S,2R)-1-C-(indol-3-yl)glycerol 3-phosphate + L-serine = D-glyceraldehyde 3-phosphate + L-tryptophan + H2O</text>
        <dbReference type="Rhea" id="RHEA:10532"/>
        <dbReference type="ChEBI" id="CHEBI:15377"/>
        <dbReference type="ChEBI" id="CHEBI:33384"/>
        <dbReference type="ChEBI" id="CHEBI:57912"/>
        <dbReference type="ChEBI" id="CHEBI:58866"/>
        <dbReference type="ChEBI" id="CHEBI:59776"/>
        <dbReference type="EC" id="4.2.1.20"/>
    </reaction>
</comment>
<dbReference type="AlphaFoldDB" id="A0A934I486"/>
<dbReference type="EMBL" id="JAEINH010000005">
    <property type="protein sequence ID" value="MBI9114933.1"/>
    <property type="molecule type" value="Genomic_DNA"/>
</dbReference>
<dbReference type="SUPFAM" id="SSF53686">
    <property type="entry name" value="Tryptophan synthase beta subunit-like PLP-dependent enzymes"/>
    <property type="match status" value="1"/>
</dbReference>
<dbReference type="PROSITE" id="PS00168">
    <property type="entry name" value="TRP_SYNTHASE_BETA"/>
    <property type="match status" value="1"/>
</dbReference>
<dbReference type="EC" id="4.2.1.20" evidence="12"/>
<comment type="function">
    <text evidence="2 12">The beta subunit is responsible for the synthesis of L-tryptophan from indole and L-serine.</text>
</comment>
<evidence type="ECO:0000256" key="7">
    <source>
        <dbReference type="ARBA" id="ARBA00022822"/>
    </source>
</evidence>
<reference evidence="14" key="1">
    <citation type="submission" date="2020-12" db="EMBL/GenBank/DDBJ databases">
        <title>Sanguibacter suaedae sp. nov., isolated from Suaeda aralocaspica.</title>
        <authorList>
            <person name="Ma Q."/>
        </authorList>
    </citation>
    <scope>NUCLEOTIDE SEQUENCE</scope>
    <source>
        <strain evidence="14">YZGR15</strain>
    </source>
</reference>
<dbReference type="FunFam" id="3.40.50.1100:FF:000001">
    <property type="entry name" value="Tryptophan synthase beta chain"/>
    <property type="match status" value="1"/>
</dbReference>
<keyword evidence="6 12" id="KW-0028">Amino-acid biosynthesis</keyword>
<evidence type="ECO:0000256" key="1">
    <source>
        <dbReference type="ARBA" id="ARBA00001933"/>
    </source>
</evidence>
<dbReference type="InterPro" id="IPR006654">
    <property type="entry name" value="Trp_synth_beta"/>
</dbReference>
<comment type="cofactor">
    <cofactor evidence="1 12">
        <name>pyridoxal 5'-phosphate</name>
        <dbReference type="ChEBI" id="CHEBI:597326"/>
    </cofactor>
</comment>
<evidence type="ECO:0000256" key="9">
    <source>
        <dbReference type="ARBA" id="ARBA00023141"/>
    </source>
</evidence>